<dbReference type="InterPro" id="IPR036322">
    <property type="entry name" value="WD40_repeat_dom_sf"/>
</dbReference>
<proteinExistence type="predicted"/>
<dbReference type="PANTHER" id="PTHR22846:SF2">
    <property type="entry name" value="F-BOX-LIKE_WD REPEAT-CONTAINING PROTEIN EBI"/>
    <property type="match status" value="1"/>
</dbReference>
<dbReference type="InterPro" id="IPR006594">
    <property type="entry name" value="LisH"/>
</dbReference>
<name>F2HIA3_9CRYP</name>
<dbReference type="Gene3D" id="1.20.960.30">
    <property type="match status" value="1"/>
</dbReference>
<dbReference type="GO" id="GO:0003714">
    <property type="term" value="F:transcription corepressor activity"/>
    <property type="evidence" value="ECO:0007669"/>
    <property type="project" value="InterPro"/>
</dbReference>
<dbReference type="SMART" id="SM00667">
    <property type="entry name" value="LisH"/>
    <property type="match status" value="1"/>
</dbReference>
<dbReference type="InterPro" id="IPR015943">
    <property type="entry name" value="WD40/YVTN_repeat-like_dom_sf"/>
</dbReference>
<evidence type="ECO:0000256" key="3">
    <source>
        <dbReference type="ARBA" id="ARBA00022737"/>
    </source>
</evidence>
<evidence type="ECO:0000256" key="1">
    <source>
        <dbReference type="ARBA" id="ARBA00004123"/>
    </source>
</evidence>
<geneLocation type="nucleomorph" evidence="5"/>
<dbReference type="EMBL" id="CP002174">
    <property type="protein sequence ID" value="AEA39027.1"/>
    <property type="molecule type" value="Genomic_DNA"/>
</dbReference>
<accession>F2HIA3</accession>
<sequence>MFFYNKEELNFLIFSYFQECGYFHSSFVFGQECNLNYLKYKNFFIPPGSLVSIFRRGLFYFEIENNFIQLFRKNLHVFNFLINKKTTLNQICYKKFTKTKIVAFLNNNLINSCVWHPRKMAAYIDTNNSKIYIWRILNENKKSLLKISDSCFFDSKNKPGTKQNKITMIDVNLSGTIFVSVSRFNLISFWAETGKKIKSTNIVNFYIDIIKWNENSSHIITGCFKCKFAIFSCWNFKILLYVYFYNFDFLTINWFNKKILLSFINEFTIIFANLSKKYFKEVFAHNSKICNADIYFVNNLICSGSKRGKIYTWLYHEKKMNLISKINAHFKQIIDLKWKPFILNHNLVIRTLILSTSLDYFIKIWDVYNQSCIFCVNQAKQTISAAWNPYKNKILIGTYQNFIFIDYEKNVFLCIKRRSNLFELLSHHIFKFFLLASCNKLYCWYA</sequence>
<dbReference type="GO" id="GO:0000118">
    <property type="term" value="C:histone deacetylase complex"/>
    <property type="evidence" value="ECO:0007669"/>
    <property type="project" value="TreeGrafter"/>
</dbReference>
<dbReference type="InterPro" id="IPR045183">
    <property type="entry name" value="Ebi-like"/>
</dbReference>
<dbReference type="Proteomes" id="UP000243423">
    <property type="component" value="Nucleomorph 3"/>
</dbReference>
<dbReference type="AlphaFoldDB" id="F2HIA3"/>
<comment type="subcellular location">
    <subcellularLocation>
        <location evidence="1">Nucleus</location>
    </subcellularLocation>
</comment>
<keyword evidence="4" id="KW-0539">Nucleus</keyword>
<keyword evidence="3" id="KW-0677">Repeat</keyword>
<evidence type="ECO:0000256" key="2">
    <source>
        <dbReference type="ARBA" id="ARBA00022574"/>
    </source>
</evidence>
<dbReference type="PANTHER" id="PTHR22846">
    <property type="entry name" value="WD40 REPEAT PROTEIN"/>
    <property type="match status" value="1"/>
</dbReference>
<keyword evidence="2" id="KW-0853">WD repeat</keyword>
<dbReference type="SUPFAM" id="SSF50978">
    <property type="entry name" value="WD40 repeat-like"/>
    <property type="match status" value="1"/>
</dbReference>
<dbReference type="GeneID" id="10447280"/>
<dbReference type="PROSITE" id="PS50896">
    <property type="entry name" value="LISH"/>
    <property type="match status" value="1"/>
</dbReference>
<dbReference type="Gene3D" id="2.130.10.10">
    <property type="entry name" value="YVTN repeat-like/Quinoprotein amine dehydrogenase"/>
    <property type="match status" value="1"/>
</dbReference>
<keyword evidence="5" id="KW-0675">Receptor</keyword>
<reference evidence="5 6" key="1">
    <citation type="journal article" date="2011" name="Genome Biol. Evol.">
        <title>Complete nucleomorph genome sequence of the nonphotosynthetic alga Cryptomonas paramecium reveals a core nucleomorph gene set.</title>
        <authorList>
            <person name="Tanifuji G."/>
            <person name="Onodera N.T."/>
            <person name="Wheeler T.J."/>
            <person name="Dlutek M."/>
            <person name="Donaher N."/>
            <person name="Archibald J.M."/>
        </authorList>
    </citation>
    <scope>NUCLEOTIDE SEQUENCE [LARGE SCALE GENOMIC DNA]</scope>
    <source>
        <strain evidence="5 6">CCAP977/2A</strain>
    </source>
</reference>
<evidence type="ECO:0000256" key="4">
    <source>
        <dbReference type="ARBA" id="ARBA00023242"/>
    </source>
</evidence>
<keyword evidence="5" id="KW-0542">Nucleomorph</keyword>
<organism evidence="5 6">
    <name type="scientific">Cryptomonas paramaecium</name>
    <dbReference type="NCBI Taxonomy" id="2898"/>
    <lineage>
        <taxon>Eukaryota</taxon>
        <taxon>Cryptophyceae</taxon>
        <taxon>Cryptomonadales</taxon>
        <taxon>Cryptomonadaceae</taxon>
        <taxon>Cryptomonas</taxon>
    </lineage>
</organism>
<evidence type="ECO:0000313" key="6">
    <source>
        <dbReference type="Proteomes" id="UP000243423"/>
    </source>
</evidence>
<dbReference type="RefSeq" id="XP_003239925.1">
    <property type="nucleotide sequence ID" value="XM_003239877.1"/>
</dbReference>
<gene>
    <name evidence="5" type="primary">ebi</name>
    <name evidence="5" type="ORF">CPARA_3gp369</name>
</gene>
<dbReference type="GO" id="GO:0006357">
    <property type="term" value="P:regulation of transcription by RNA polymerase II"/>
    <property type="evidence" value="ECO:0007669"/>
    <property type="project" value="TreeGrafter"/>
</dbReference>
<protein>
    <submittedName>
        <fullName evidence="5">Regulator of epidermal growth factor receptor</fullName>
    </submittedName>
</protein>
<evidence type="ECO:0000313" key="5">
    <source>
        <dbReference type="EMBL" id="AEA39027.1"/>
    </source>
</evidence>